<dbReference type="SUPFAM" id="SSF48452">
    <property type="entry name" value="TPR-like"/>
    <property type="match status" value="1"/>
</dbReference>
<keyword evidence="3" id="KW-1185">Reference proteome</keyword>
<dbReference type="InterPro" id="IPR011990">
    <property type="entry name" value="TPR-like_helical_dom_sf"/>
</dbReference>
<name>A0A432MG35_9BACT</name>
<sequence>MAAVDPYSPCPCGSLEKYKWCCHKAEEPALRVERLIRGEQYDQALKAVEEGLRKAKGAFWLLMQKAFLHERRDEPRQAAEAIDAILKNKPDHLGALAQRVELTLIAEGPRAAAAELQSALSAVKPEDRPIFGAVFRMVGAMLVRAEAIPAAIAHLEVAAAHEPEDAPIARQALRSIMTDPGILPWVKNPYDLASTPEGLPDDARSRFDDALQAADEALWARAASGFETLSADGIPGADLNLGLCRLWLGDEEAAVAALRRHSRAIGPTPEAVDLEALCQLIEPIGDDDLVEHVRLTWPIADRNALLAALRDAEQQKRTVVSEGQGILDPDDPEATEVDIFSMLDRPRPAARPGLSPADMPRVSGRILVARDSVLLDGFDVGKQFDELRERFTELAGPGIPPAHPRTTVLEKVPRVSLALRTEWILPEGQDPEETRRIRREEQIRVIREVWPEQPLTALGGRSPRQAIRDGDAEIPLRAAFCQFDYGPSRLDIELDALRAELGIPPEPTPDPVSVDIEAEHLARLPRIPAEHLDDERLWALYVRSRGTGQHLALRRSAIALSSRPNFLEGRSAAERYTVFGDLANLSASAGNTAEALEWVERGRRDEPASHRNANAPRWDFLALRIRARSEEPEQWVPELAVVLERYREDRSASQTVMTNLLDMGLMRMVPHPERPDQAMLDSRPLMAVLSRYGPRITTAAGELGVSASRPSIWTPGASAGGSSGAGVWTPGAPAGGSEQGGERKIILPGQ</sequence>
<reference evidence="2 3" key="1">
    <citation type="submission" date="2018-12" db="EMBL/GenBank/DDBJ databases">
        <authorList>
            <person name="Toschakov S.V."/>
        </authorList>
    </citation>
    <scope>NUCLEOTIDE SEQUENCE [LARGE SCALE GENOMIC DNA]</scope>
    <source>
        <strain evidence="2 3">GM2012</strain>
    </source>
</reference>
<proteinExistence type="predicted"/>
<evidence type="ECO:0000313" key="3">
    <source>
        <dbReference type="Proteomes" id="UP000280296"/>
    </source>
</evidence>
<dbReference type="EMBL" id="RYZH01000039">
    <property type="protein sequence ID" value="RUL85540.1"/>
    <property type="molecule type" value="Genomic_DNA"/>
</dbReference>
<comment type="caution">
    <text evidence="2">The sequence shown here is derived from an EMBL/GenBank/DDBJ whole genome shotgun (WGS) entry which is preliminary data.</text>
</comment>
<feature type="region of interest" description="Disordered" evidence="1">
    <location>
        <begin position="714"/>
        <end position="750"/>
    </location>
</feature>
<evidence type="ECO:0000313" key="2">
    <source>
        <dbReference type="EMBL" id="RUL85540.1"/>
    </source>
</evidence>
<dbReference type="AlphaFoldDB" id="A0A432MG35"/>
<dbReference type="Gene3D" id="1.25.40.10">
    <property type="entry name" value="Tetratricopeptide repeat domain"/>
    <property type="match status" value="1"/>
</dbReference>
<accession>A0A432MG35</accession>
<gene>
    <name evidence="2" type="ORF">TsocGM_18345</name>
</gene>
<dbReference type="RefSeq" id="WP_126726916.1">
    <property type="nucleotide sequence ID" value="NZ_RYZH01000039.1"/>
</dbReference>
<evidence type="ECO:0000256" key="1">
    <source>
        <dbReference type="SAM" id="MobiDB-lite"/>
    </source>
</evidence>
<evidence type="ECO:0008006" key="4">
    <source>
        <dbReference type="Google" id="ProtNLM"/>
    </source>
</evidence>
<protein>
    <recommendedName>
        <fullName evidence="4">Tetratricopeptide repeat protein</fullName>
    </recommendedName>
</protein>
<reference evidence="2 3" key="2">
    <citation type="submission" date="2019-01" db="EMBL/GenBank/DDBJ databases">
        <title>Tautonia sociabilis, a novel thermotolerant planctomycete of Isosphaeraceae family, isolated from a 4000 m deep subterranean habitat.</title>
        <authorList>
            <person name="Kovaleva O.L."/>
            <person name="Elcheninov A.G."/>
            <person name="Van Heerden E."/>
            <person name="Toshchakov S.V."/>
            <person name="Novikov A."/>
            <person name="Bonch-Osmolovskaya E.A."/>
            <person name="Kublanov I.V."/>
        </authorList>
    </citation>
    <scope>NUCLEOTIDE SEQUENCE [LARGE SCALE GENOMIC DNA]</scope>
    <source>
        <strain evidence="2 3">GM2012</strain>
    </source>
</reference>
<feature type="compositionally biased region" description="Basic and acidic residues" evidence="1">
    <location>
        <begin position="740"/>
        <end position="750"/>
    </location>
</feature>
<dbReference type="OrthoDB" id="242313at2"/>
<dbReference type="Proteomes" id="UP000280296">
    <property type="component" value="Unassembled WGS sequence"/>
</dbReference>
<organism evidence="2 3">
    <name type="scientific">Tautonia sociabilis</name>
    <dbReference type="NCBI Taxonomy" id="2080755"/>
    <lineage>
        <taxon>Bacteria</taxon>
        <taxon>Pseudomonadati</taxon>
        <taxon>Planctomycetota</taxon>
        <taxon>Planctomycetia</taxon>
        <taxon>Isosphaerales</taxon>
        <taxon>Isosphaeraceae</taxon>
        <taxon>Tautonia</taxon>
    </lineage>
</organism>